<evidence type="ECO:0000256" key="1">
    <source>
        <dbReference type="SAM" id="MobiDB-lite"/>
    </source>
</evidence>
<name>A0A8J3VIU3_9ACTN</name>
<protein>
    <submittedName>
        <fullName evidence="2">Uncharacterized protein</fullName>
    </submittedName>
</protein>
<keyword evidence="3" id="KW-1185">Reference proteome</keyword>
<evidence type="ECO:0000313" key="3">
    <source>
        <dbReference type="Proteomes" id="UP000612899"/>
    </source>
</evidence>
<evidence type="ECO:0000313" key="2">
    <source>
        <dbReference type="EMBL" id="GIH07945.1"/>
    </source>
</evidence>
<sequence length="556" mass="60491">MPEKPQAPARKRALPESATEWDTLFHVVKMRYGMKPSAFFEYMNYYEADLFPILSKYGLWRCPNTKEELLKQFDATIGVWYQERLKNRAEQNVHRELPDGSLYTGPADGYDDAVIEKKWQRWNRTLDNIRGGAAGTLGYLALGDAGSDAGALVDQMAGAVFTNRPRRPAPEPYKPTPAYIAPDTRGTANRGVTMPPGVTVRPNRAAKPKPAKEPEAPAGRGFVTIPDPYLQERRKPAPAETPRKPVGQGKPGTPGTPSEPVAALPTRPAAPPEETLPQPKASTPPTANSGPPQVTPVPKAPAAAAKPAKPPRGQGHAPDEHVRRSREYVASKKGRLEDADDSLATAFQRTGKDKPNIMHLRSSANEIALIEHLLSADFRGPVVRKADGSVVRLTVQKVVAHKAAQGTRTPDFSIVYSDGSRILIEATSVTSAPARGKEAKATGKNLFGPTMEREPTLTMVEGRLVDKGVDTTAKRSQLASPPRGQTAGGMLEIGIMFPSANNEALCRQAMNNKASTLSAVTQSVMFLFRIAPQRGQQERKVIIFDRQPNGSYVERN</sequence>
<feature type="compositionally biased region" description="Polar residues" evidence="1">
    <location>
        <begin position="280"/>
        <end position="292"/>
    </location>
</feature>
<gene>
    <name evidence="2" type="ORF">Rhe02_60120</name>
</gene>
<comment type="caution">
    <text evidence="2">The sequence shown here is derived from an EMBL/GenBank/DDBJ whole genome shotgun (WGS) entry which is preliminary data.</text>
</comment>
<feature type="compositionally biased region" description="Basic and acidic residues" evidence="1">
    <location>
        <begin position="230"/>
        <end position="243"/>
    </location>
</feature>
<dbReference type="RefSeq" id="WP_203911715.1">
    <property type="nucleotide sequence ID" value="NZ_BONY01000042.1"/>
</dbReference>
<feature type="compositionally biased region" description="Basic and acidic residues" evidence="1">
    <location>
        <begin position="317"/>
        <end position="337"/>
    </location>
</feature>
<organism evidence="2 3">
    <name type="scientific">Rhizocola hellebori</name>
    <dbReference type="NCBI Taxonomy" id="1392758"/>
    <lineage>
        <taxon>Bacteria</taxon>
        <taxon>Bacillati</taxon>
        <taxon>Actinomycetota</taxon>
        <taxon>Actinomycetes</taxon>
        <taxon>Micromonosporales</taxon>
        <taxon>Micromonosporaceae</taxon>
        <taxon>Rhizocola</taxon>
    </lineage>
</organism>
<proteinExistence type="predicted"/>
<accession>A0A8J3VIU3</accession>
<reference evidence="2" key="1">
    <citation type="submission" date="2021-01" db="EMBL/GenBank/DDBJ databases">
        <title>Whole genome shotgun sequence of Rhizocola hellebori NBRC 109834.</title>
        <authorList>
            <person name="Komaki H."/>
            <person name="Tamura T."/>
        </authorList>
    </citation>
    <scope>NUCLEOTIDE SEQUENCE</scope>
    <source>
        <strain evidence="2">NBRC 109834</strain>
    </source>
</reference>
<dbReference type="AlphaFoldDB" id="A0A8J3VIU3"/>
<dbReference type="EMBL" id="BONY01000042">
    <property type="protein sequence ID" value="GIH07945.1"/>
    <property type="molecule type" value="Genomic_DNA"/>
</dbReference>
<dbReference type="Proteomes" id="UP000612899">
    <property type="component" value="Unassembled WGS sequence"/>
</dbReference>
<feature type="region of interest" description="Disordered" evidence="1">
    <location>
        <begin position="163"/>
        <end position="337"/>
    </location>
</feature>